<evidence type="ECO:0000256" key="3">
    <source>
        <dbReference type="ARBA" id="ARBA00022475"/>
    </source>
</evidence>
<dbReference type="CDD" id="cd06261">
    <property type="entry name" value="TM_PBP2"/>
    <property type="match status" value="1"/>
</dbReference>
<evidence type="ECO:0000256" key="6">
    <source>
        <dbReference type="ARBA" id="ARBA00023136"/>
    </source>
</evidence>
<evidence type="ECO:0000313" key="9">
    <source>
        <dbReference type="EMBL" id="GAA5005240.1"/>
    </source>
</evidence>
<gene>
    <name evidence="9" type="ORF">GCM10023335_21940</name>
</gene>
<keyword evidence="3" id="KW-1003">Cell membrane</keyword>
<dbReference type="Pfam" id="PF00528">
    <property type="entry name" value="BPD_transp_1"/>
    <property type="match status" value="1"/>
</dbReference>
<dbReference type="InterPro" id="IPR000515">
    <property type="entry name" value="MetI-like"/>
</dbReference>
<accession>A0ABP9IQW8</accession>
<dbReference type="PANTHER" id="PTHR43227">
    <property type="entry name" value="BLL4140 PROTEIN"/>
    <property type="match status" value="1"/>
</dbReference>
<reference evidence="10" key="1">
    <citation type="journal article" date="2019" name="Int. J. Syst. Evol. Microbiol.">
        <title>The Global Catalogue of Microorganisms (GCM) 10K type strain sequencing project: providing services to taxonomists for standard genome sequencing and annotation.</title>
        <authorList>
            <consortium name="The Broad Institute Genomics Platform"/>
            <consortium name="The Broad Institute Genome Sequencing Center for Infectious Disease"/>
            <person name="Wu L."/>
            <person name="Ma J."/>
        </authorList>
    </citation>
    <scope>NUCLEOTIDE SEQUENCE [LARGE SCALE GENOMIC DNA]</scope>
    <source>
        <strain evidence="10">JCM 18409</strain>
    </source>
</reference>
<comment type="similarity">
    <text evidence="7">Belongs to the binding-protein-dependent transport system permease family.</text>
</comment>
<evidence type="ECO:0000256" key="4">
    <source>
        <dbReference type="ARBA" id="ARBA00022692"/>
    </source>
</evidence>
<dbReference type="PANTHER" id="PTHR43227:SF8">
    <property type="entry name" value="DIACETYLCHITOBIOSE UPTAKE SYSTEM PERMEASE PROTEIN DASB"/>
    <property type="match status" value="1"/>
</dbReference>
<dbReference type="RefSeq" id="WP_345645365.1">
    <property type="nucleotide sequence ID" value="NZ_BAABKB010000004.1"/>
</dbReference>
<proteinExistence type="inferred from homology"/>
<protein>
    <submittedName>
        <fullName evidence="9">Sugar ABC transporter permease</fullName>
    </submittedName>
</protein>
<evidence type="ECO:0000256" key="7">
    <source>
        <dbReference type="RuleBase" id="RU363032"/>
    </source>
</evidence>
<evidence type="ECO:0000256" key="2">
    <source>
        <dbReference type="ARBA" id="ARBA00022448"/>
    </source>
</evidence>
<feature type="transmembrane region" description="Helical" evidence="7">
    <location>
        <begin position="118"/>
        <end position="140"/>
    </location>
</feature>
<feature type="transmembrane region" description="Helical" evidence="7">
    <location>
        <begin position="29"/>
        <end position="50"/>
    </location>
</feature>
<comment type="subcellular location">
    <subcellularLocation>
        <location evidence="1 7">Cell membrane</location>
        <topology evidence="1 7">Multi-pass membrane protein</topology>
    </subcellularLocation>
</comment>
<evidence type="ECO:0000313" key="10">
    <source>
        <dbReference type="Proteomes" id="UP001501759"/>
    </source>
</evidence>
<keyword evidence="6 7" id="KW-0472">Membrane</keyword>
<name>A0ABP9IQW8_9ACTN</name>
<dbReference type="SUPFAM" id="SSF161098">
    <property type="entry name" value="MetI-like"/>
    <property type="match status" value="1"/>
</dbReference>
<evidence type="ECO:0000256" key="1">
    <source>
        <dbReference type="ARBA" id="ARBA00004651"/>
    </source>
</evidence>
<dbReference type="Gene3D" id="1.10.3720.10">
    <property type="entry name" value="MetI-like"/>
    <property type="match status" value="1"/>
</dbReference>
<feature type="transmembrane region" description="Helical" evidence="7">
    <location>
        <begin position="84"/>
        <end position="106"/>
    </location>
</feature>
<feature type="domain" description="ABC transmembrane type-1" evidence="8">
    <location>
        <begin position="85"/>
        <end position="294"/>
    </location>
</feature>
<dbReference type="InterPro" id="IPR050809">
    <property type="entry name" value="UgpAE/MalFG_permease"/>
</dbReference>
<organism evidence="9 10">
    <name type="scientific">Streptomyces siamensis</name>
    <dbReference type="NCBI Taxonomy" id="1274986"/>
    <lineage>
        <taxon>Bacteria</taxon>
        <taxon>Bacillati</taxon>
        <taxon>Actinomycetota</taxon>
        <taxon>Actinomycetes</taxon>
        <taxon>Kitasatosporales</taxon>
        <taxon>Streptomycetaceae</taxon>
        <taxon>Streptomyces</taxon>
    </lineage>
</organism>
<keyword evidence="4 7" id="KW-0812">Transmembrane</keyword>
<dbReference type="Proteomes" id="UP001501759">
    <property type="component" value="Unassembled WGS sequence"/>
</dbReference>
<feature type="transmembrane region" description="Helical" evidence="7">
    <location>
        <begin position="167"/>
        <end position="190"/>
    </location>
</feature>
<feature type="transmembrane region" description="Helical" evidence="7">
    <location>
        <begin position="221"/>
        <end position="241"/>
    </location>
</feature>
<comment type="caution">
    <text evidence="9">The sequence shown here is derived from an EMBL/GenBank/DDBJ whole genome shotgun (WGS) entry which is preliminary data.</text>
</comment>
<evidence type="ECO:0000259" key="8">
    <source>
        <dbReference type="PROSITE" id="PS50928"/>
    </source>
</evidence>
<sequence length="305" mass="33504">MAATALPASAASPPTRTTRWAGPAMMAPFAVLYALFLVGPLLYMLVASFFDTSLLKGGLGHWVGFANYGDALSDPEFWRTLKHILWFTVLTTVPLVLLSLVLAVLVDRFVRGRWFLRFAFFAPFLIPSAVVSLLFMYIYADQVGLAQDAIKAVGVDTPPSWLGDPDWTMVSIAAATVWWTIGFNFVLYLAGLQDIPREVHEASAIDGAGPWQRIRHIVVPLLGRTTVLVTVLQVIASLKVFDQIYMMTGGGPDGATKPTLELIYDTGFTEGRVGYASTLSMLLFVVILIVSAVWFALVRRAERDQ</sequence>
<keyword evidence="2 7" id="KW-0813">Transport</keyword>
<dbReference type="PROSITE" id="PS50928">
    <property type="entry name" value="ABC_TM1"/>
    <property type="match status" value="1"/>
</dbReference>
<dbReference type="EMBL" id="BAABKB010000004">
    <property type="protein sequence ID" value="GAA5005240.1"/>
    <property type="molecule type" value="Genomic_DNA"/>
</dbReference>
<evidence type="ECO:0000256" key="5">
    <source>
        <dbReference type="ARBA" id="ARBA00022989"/>
    </source>
</evidence>
<dbReference type="InterPro" id="IPR035906">
    <property type="entry name" value="MetI-like_sf"/>
</dbReference>
<keyword evidence="10" id="KW-1185">Reference proteome</keyword>
<keyword evidence="5 7" id="KW-1133">Transmembrane helix</keyword>
<feature type="transmembrane region" description="Helical" evidence="7">
    <location>
        <begin position="275"/>
        <end position="297"/>
    </location>
</feature>